<dbReference type="Proteomes" id="UP000540556">
    <property type="component" value="Unassembled WGS sequence"/>
</dbReference>
<accession>A0A7W4KE70</accession>
<dbReference type="SUPFAM" id="SSF53850">
    <property type="entry name" value="Periplasmic binding protein-like II"/>
    <property type="match status" value="1"/>
</dbReference>
<reference evidence="1 2" key="1">
    <citation type="submission" date="2020-04" db="EMBL/GenBank/DDBJ databases">
        <title>Description of novel Gluconacetobacter.</title>
        <authorList>
            <person name="Sombolestani A."/>
        </authorList>
    </citation>
    <scope>NUCLEOTIDE SEQUENCE [LARGE SCALE GENOMIC DNA]</scope>
    <source>
        <strain evidence="1 2">LMG 27800</strain>
    </source>
</reference>
<name>A0A7W4KE70_9PROT</name>
<comment type="caution">
    <text evidence="1">The sequence shown here is derived from an EMBL/GenBank/DDBJ whole genome shotgun (WGS) entry which is preliminary data.</text>
</comment>
<evidence type="ECO:0000313" key="2">
    <source>
        <dbReference type="Proteomes" id="UP000540556"/>
    </source>
</evidence>
<dbReference type="PROSITE" id="PS51318">
    <property type="entry name" value="TAT"/>
    <property type="match status" value="1"/>
</dbReference>
<gene>
    <name evidence="1" type="ORF">HLH27_09645</name>
</gene>
<keyword evidence="2" id="KW-1185">Reference proteome</keyword>
<protein>
    <submittedName>
        <fullName evidence="1">ABC transporter substrate-binding protein</fullName>
    </submittedName>
</protein>
<sequence>MNQKAGSFLRGLTRRRLLVAAGGAVGAAAAVTAVMRHDRAPQPVIRHRIVPDGRARRLVLSWPSSNRLLLAVAQARFFGTYNLDVALVDGPRTGRTTIADVVEGRAVGAAAPLLTWLDRYRLGPIPVHLASGLQSGGFRLLVRRGVKGSRLETVAGMRIAVTDQDMADRLFFSVMMRRKGIDPEGAVHWVTLAPAQVEQAARAGEIDAVAAHDPLAWQWLHLPDPLFFELENSTTGHYGERTNLALGLSDSLLRSDPVAAASLVMALRAASDWIKAHPDQAAGLMAEAAGGMDAGEVLAMLRHESLGISPVGHDLRVQVAQYVDEMKLLGRVPDTVGSAAYARRLCVNVLEADESGALAIPESGPA</sequence>
<dbReference type="EMBL" id="JABEQK010000006">
    <property type="protein sequence ID" value="MBB2205277.1"/>
    <property type="molecule type" value="Genomic_DNA"/>
</dbReference>
<dbReference type="PANTHER" id="PTHR30024">
    <property type="entry name" value="ALIPHATIC SULFONATES-BINDING PROTEIN-RELATED"/>
    <property type="match status" value="1"/>
</dbReference>
<organism evidence="1 2">
    <name type="scientific">Gluconacetobacter takamatsuzukensis</name>
    <dbReference type="NCBI Taxonomy" id="1286190"/>
    <lineage>
        <taxon>Bacteria</taxon>
        <taxon>Pseudomonadati</taxon>
        <taxon>Pseudomonadota</taxon>
        <taxon>Alphaproteobacteria</taxon>
        <taxon>Acetobacterales</taxon>
        <taxon>Acetobacteraceae</taxon>
        <taxon>Gluconacetobacter</taxon>
    </lineage>
</organism>
<dbReference type="InterPro" id="IPR006311">
    <property type="entry name" value="TAT_signal"/>
</dbReference>
<dbReference type="AlphaFoldDB" id="A0A7W4KE70"/>
<dbReference type="Pfam" id="PF13379">
    <property type="entry name" value="NMT1_2"/>
    <property type="match status" value="1"/>
</dbReference>
<dbReference type="Gene3D" id="3.40.190.10">
    <property type="entry name" value="Periplasmic binding protein-like II"/>
    <property type="match status" value="2"/>
</dbReference>
<evidence type="ECO:0000313" key="1">
    <source>
        <dbReference type="EMBL" id="MBB2205277.1"/>
    </source>
</evidence>
<proteinExistence type="predicted"/>